<sequence length="188" mass="20957">VAFLVWCMAPFKRNGAHVIYENVIKPFIKRREKGIDSTIDEIKEAAEDTLSSGKHSGSSRDRMWRKTRSPNPGNPCVGTDPNRNWDFHWMAGGASQRPCMETYAGSKPFSEVETKTVAEYLMRLNINGQVKVFLTVHTYSQMWLHPWGYTTTLPVDHEDLAALGNRATAALTAVHGTTYVVGSSAVVL</sequence>
<dbReference type="PROSITE" id="PS52035">
    <property type="entry name" value="PEPTIDASE_M14"/>
    <property type="match status" value="1"/>
</dbReference>
<dbReference type="Pfam" id="PF00246">
    <property type="entry name" value="Peptidase_M14"/>
    <property type="match status" value="1"/>
</dbReference>
<dbReference type="Gene3D" id="3.40.630.10">
    <property type="entry name" value="Zn peptidases"/>
    <property type="match status" value="1"/>
</dbReference>
<dbReference type="SMART" id="SM00631">
    <property type="entry name" value="Zn_pept"/>
    <property type="match status" value="1"/>
</dbReference>
<proteinExistence type="inferred from homology"/>
<organism evidence="6 7">
    <name type="scientific">Priapulus caudatus</name>
    <name type="common">Priapulid worm</name>
    <dbReference type="NCBI Taxonomy" id="37621"/>
    <lineage>
        <taxon>Eukaryota</taxon>
        <taxon>Metazoa</taxon>
        <taxon>Ecdysozoa</taxon>
        <taxon>Scalidophora</taxon>
        <taxon>Priapulida</taxon>
        <taxon>Priapulimorpha</taxon>
        <taxon>Priapulimorphida</taxon>
        <taxon>Priapulidae</taxon>
        <taxon>Priapulus</taxon>
    </lineage>
</organism>
<gene>
    <name evidence="7" type="primary">LOC106819859</name>
</gene>
<evidence type="ECO:0000256" key="2">
    <source>
        <dbReference type="ARBA" id="ARBA00005988"/>
    </source>
</evidence>
<dbReference type="GeneID" id="106819859"/>
<comment type="cofactor">
    <cofactor evidence="1">
        <name>Zn(2+)</name>
        <dbReference type="ChEBI" id="CHEBI:29105"/>
    </cofactor>
</comment>
<evidence type="ECO:0000259" key="5">
    <source>
        <dbReference type="PROSITE" id="PS52035"/>
    </source>
</evidence>
<dbReference type="Proteomes" id="UP000695022">
    <property type="component" value="Unplaced"/>
</dbReference>
<feature type="non-terminal residue" evidence="7">
    <location>
        <position position="188"/>
    </location>
</feature>
<name>A0ABM1F646_PRICU</name>
<protein>
    <submittedName>
        <fullName evidence="7">Zinc carboxypeptidase-like</fullName>
    </submittedName>
</protein>
<reference evidence="7" key="1">
    <citation type="submission" date="2025-08" db="UniProtKB">
        <authorList>
            <consortium name="RefSeq"/>
        </authorList>
    </citation>
    <scope>IDENTIFICATION</scope>
</reference>
<dbReference type="SUPFAM" id="SSF53187">
    <property type="entry name" value="Zn-dependent exopeptidases"/>
    <property type="match status" value="1"/>
</dbReference>
<feature type="region of interest" description="Disordered" evidence="4">
    <location>
        <begin position="46"/>
        <end position="78"/>
    </location>
</feature>
<evidence type="ECO:0000256" key="1">
    <source>
        <dbReference type="ARBA" id="ARBA00001947"/>
    </source>
</evidence>
<feature type="non-terminal residue" evidence="7">
    <location>
        <position position="1"/>
    </location>
</feature>
<dbReference type="PANTHER" id="PTHR11705">
    <property type="entry name" value="PROTEASE FAMILY M14 CARBOXYPEPTIDASE A,B"/>
    <property type="match status" value="1"/>
</dbReference>
<comment type="similarity">
    <text evidence="2 3">Belongs to the peptidase M14 family.</text>
</comment>
<keyword evidence="6" id="KW-1185">Reference proteome</keyword>
<comment type="caution">
    <text evidence="3">Lacks conserved residue(s) required for the propagation of feature annotation.</text>
</comment>
<dbReference type="RefSeq" id="XP_014679917.1">
    <property type="nucleotide sequence ID" value="XM_014824431.1"/>
</dbReference>
<dbReference type="PANTHER" id="PTHR11705:SF91">
    <property type="entry name" value="FI01817P-RELATED"/>
    <property type="match status" value="1"/>
</dbReference>
<evidence type="ECO:0000313" key="7">
    <source>
        <dbReference type="RefSeq" id="XP_014679917.1"/>
    </source>
</evidence>
<evidence type="ECO:0000256" key="3">
    <source>
        <dbReference type="PROSITE-ProRule" id="PRU01379"/>
    </source>
</evidence>
<evidence type="ECO:0000256" key="4">
    <source>
        <dbReference type="SAM" id="MobiDB-lite"/>
    </source>
</evidence>
<dbReference type="InterPro" id="IPR000834">
    <property type="entry name" value="Peptidase_M14"/>
</dbReference>
<feature type="domain" description="Peptidase M14" evidence="5">
    <location>
        <begin position="1"/>
        <end position="188"/>
    </location>
</feature>
<accession>A0ABM1F646</accession>
<evidence type="ECO:0000313" key="6">
    <source>
        <dbReference type="Proteomes" id="UP000695022"/>
    </source>
</evidence>